<comment type="caution">
    <text evidence="2">The sequence shown here is derived from an EMBL/GenBank/DDBJ whole genome shotgun (WGS) entry which is preliminary data.</text>
</comment>
<dbReference type="Proteomes" id="UP000729913">
    <property type="component" value="Unassembled WGS sequence"/>
</dbReference>
<name>A0A8J5RJ53_9HYME</name>
<accession>A0A8J5RJ53</accession>
<evidence type="ECO:0000313" key="3">
    <source>
        <dbReference type="Proteomes" id="UP000729913"/>
    </source>
</evidence>
<gene>
    <name evidence="2" type="ORF">G9C98_004925</name>
</gene>
<organism evidence="2 3">
    <name type="scientific">Cotesia typhae</name>
    <dbReference type="NCBI Taxonomy" id="2053667"/>
    <lineage>
        <taxon>Eukaryota</taxon>
        <taxon>Metazoa</taxon>
        <taxon>Ecdysozoa</taxon>
        <taxon>Arthropoda</taxon>
        <taxon>Hexapoda</taxon>
        <taxon>Insecta</taxon>
        <taxon>Pterygota</taxon>
        <taxon>Neoptera</taxon>
        <taxon>Endopterygota</taxon>
        <taxon>Hymenoptera</taxon>
        <taxon>Apocrita</taxon>
        <taxon>Ichneumonoidea</taxon>
        <taxon>Braconidae</taxon>
        <taxon>Microgastrinae</taxon>
        <taxon>Cotesia</taxon>
    </lineage>
</organism>
<feature type="region of interest" description="Disordered" evidence="1">
    <location>
        <begin position="305"/>
        <end position="328"/>
    </location>
</feature>
<dbReference type="OrthoDB" id="8625101at2759"/>
<sequence length="499" mass="54755">MHCLGAVTDLSSGKVNISPGGNRGNVLSVVQALGVLVCEGRIQGSSRGYKEGPHCSVPLQTVPSNHVCDNDNYLCNRYLVLIKEIADRVDIGANLCIEVFMCSDCPCGHAKASCNNIISSISSTLISQWPHSSEILLEYWRIGVLPSKSSEMMNPLALYQAVRSRLHFSQVAAWWSRSNGTKPAYVATRIIPHNADNLRNFRETPIEHTFPLVAIGDGNSVNVTVWALPRIKDVPTFICPIHQSLDLQEEENGARAVTPTKSVVSSRLDVGLVLPSLVDDRLQTPCDKSGKHHCNCEDEDGCPPSPCIKPNGERKRRRSLPCGPPDASSSSIFNNVPLMSVIETNSSNVFRDAETSFADTKQSADVEKFNTRSYASTSTFERCFKTQVKLTLEASECYDEKRYKPSLELLAAEMKSYVNNTAPIGSNKFKSFVPFVESRDLGMSGILNFDATKPDSSQEKNDHPSAVSTKTNVVVNPLAEHISFYEPNCGPSTFFKSSL</sequence>
<protein>
    <submittedName>
        <fullName evidence="2">Uncharacterized protein</fullName>
    </submittedName>
</protein>
<keyword evidence="3" id="KW-1185">Reference proteome</keyword>
<proteinExistence type="predicted"/>
<reference evidence="2" key="1">
    <citation type="submission" date="2020-03" db="EMBL/GenBank/DDBJ databases">
        <authorList>
            <person name="Chebbi M.A."/>
            <person name="Drezen J.M."/>
        </authorList>
    </citation>
    <scope>NUCLEOTIDE SEQUENCE</scope>
    <source>
        <tissue evidence="2">Whole body</tissue>
    </source>
</reference>
<reference evidence="2" key="2">
    <citation type="submission" date="2021-04" db="EMBL/GenBank/DDBJ databases">
        <title>Genome-wide patterns of bracovirus chromosomal integration into multiple host tissues during parasitism.</title>
        <authorList>
            <person name="Chebbi M.A.C."/>
        </authorList>
    </citation>
    <scope>NUCLEOTIDE SEQUENCE</scope>
    <source>
        <tissue evidence="2">Whole body</tissue>
    </source>
</reference>
<evidence type="ECO:0000256" key="1">
    <source>
        <dbReference type="SAM" id="MobiDB-lite"/>
    </source>
</evidence>
<dbReference type="EMBL" id="JAAOIC020000002">
    <property type="protein sequence ID" value="KAG8042291.1"/>
    <property type="molecule type" value="Genomic_DNA"/>
</dbReference>
<dbReference type="AlphaFoldDB" id="A0A8J5RJ53"/>
<evidence type="ECO:0000313" key="2">
    <source>
        <dbReference type="EMBL" id="KAG8042291.1"/>
    </source>
</evidence>